<evidence type="ECO:0000313" key="3">
    <source>
        <dbReference type="Proteomes" id="UP001642484"/>
    </source>
</evidence>
<keyword evidence="3" id="KW-1185">Reference proteome</keyword>
<protein>
    <submittedName>
        <fullName evidence="2">Uncharacterized protein</fullName>
    </submittedName>
</protein>
<comment type="caution">
    <text evidence="2">The sequence shown here is derived from an EMBL/GenBank/DDBJ whole genome shotgun (WGS) entry which is preliminary data.</text>
</comment>
<organism evidence="2 3">
    <name type="scientific">Durusdinium trenchii</name>
    <dbReference type="NCBI Taxonomy" id="1381693"/>
    <lineage>
        <taxon>Eukaryota</taxon>
        <taxon>Sar</taxon>
        <taxon>Alveolata</taxon>
        <taxon>Dinophyceae</taxon>
        <taxon>Suessiales</taxon>
        <taxon>Symbiodiniaceae</taxon>
        <taxon>Durusdinium</taxon>
    </lineage>
</organism>
<gene>
    <name evidence="2" type="ORF">CCMP2556_LOCUS31728</name>
</gene>
<reference evidence="2 3" key="1">
    <citation type="submission" date="2024-02" db="EMBL/GenBank/DDBJ databases">
        <authorList>
            <person name="Chen Y."/>
            <person name="Shah S."/>
            <person name="Dougan E. K."/>
            <person name="Thang M."/>
            <person name="Chan C."/>
        </authorList>
    </citation>
    <scope>NUCLEOTIDE SEQUENCE [LARGE SCALE GENOMIC DNA]</scope>
</reference>
<evidence type="ECO:0000256" key="1">
    <source>
        <dbReference type="SAM" id="Phobius"/>
    </source>
</evidence>
<dbReference type="Proteomes" id="UP001642484">
    <property type="component" value="Unassembled WGS sequence"/>
</dbReference>
<feature type="transmembrane region" description="Helical" evidence="1">
    <location>
        <begin position="20"/>
        <end position="38"/>
    </location>
</feature>
<dbReference type="EMBL" id="CAXAMN010021920">
    <property type="protein sequence ID" value="CAK9064570.1"/>
    <property type="molecule type" value="Genomic_DNA"/>
</dbReference>
<keyword evidence="1" id="KW-1133">Transmembrane helix</keyword>
<accession>A0ABP0NLC0</accession>
<name>A0ABP0NLC0_9DINO</name>
<keyword evidence="1" id="KW-0812">Transmembrane</keyword>
<sequence>MFSLAKFQEKNSRLKDLNVFSSLSFIFILFELAAVLFTESKKQLPRIELARGKRFQSHWIQEISGGRGQIHLRLFILIGVTSTDGEVGEFWDLASWLSCWLSSHL</sequence>
<keyword evidence="1" id="KW-0472">Membrane</keyword>
<evidence type="ECO:0000313" key="2">
    <source>
        <dbReference type="EMBL" id="CAK9064570.1"/>
    </source>
</evidence>
<proteinExistence type="predicted"/>